<gene>
    <name evidence="4" type="primary">KAFR0B03890</name>
    <name evidence="4" type="ORF">KAFR_0B03890</name>
</gene>
<reference evidence="4 5" key="1">
    <citation type="journal article" date="2011" name="Proc. Natl. Acad. Sci. U.S.A.">
        <title>Evolutionary erosion of yeast sex chromosomes by mating-type switching accidents.</title>
        <authorList>
            <person name="Gordon J.L."/>
            <person name="Armisen D."/>
            <person name="Proux-Wera E."/>
            <person name="Oheigeartaigh S.S."/>
            <person name="Byrne K.P."/>
            <person name="Wolfe K.H."/>
        </authorList>
    </citation>
    <scope>NUCLEOTIDE SEQUENCE [LARGE SCALE GENOMIC DNA]</scope>
    <source>
        <strain evidence="5">ATCC 22294 / BCRC 22015 / CBS 2517 / CECT 1963 / NBRC 1671 / NRRL Y-8276</strain>
    </source>
</reference>
<dbReference type="STRING" id="1071382.H2AQN5"/>
<feature type="region of interest" description="Disordered" evidence="1">
    <location>
        <begin position="145"/>
        <end position="165"/>
    </location>
</feature>
<dbReference type="OrthoDB" id="2283785at2759"/>
<evidence type="ECO:0008006" key="6">
    <source>
        <dbReference type="Google" id="ProtNLM"/>
    </source>
</evidence>
<dbReference type="InParanoid" id="H2AQN5"/>
<protein>
    <recommendedName>
        <fullName evidence="6">Bul1 N-terminal domain-containing protein</fullName>
    </recommendedName>
</protein>
<keyword evidence="5" id="KW-1185">Reference proteome</keyword>
<feature type="compositionally biased region" description="Low complexity" evidence="1">
    <location>
        <begin position="28"/>
        <end position="39"/>
    </location>
</feature>
<evidence type="ECO:0000259" key="2">
    <source>
        <dbReference type="Pfam" id="PF04425"/>
    </source>
</evidence>
<dbReference type="PANTHER" id="PTHR31904">
    <property type="entry name" value="BYPASS OF STOP CODON PROTEIN 5-RELATED"/>
    <property type="match status" value="1"/>
</dbReference>
<evidence type="ECO:0000256" key="1">
    <source>
        <dbReference type="SAM" id="MobiDB-lite"/>
    </source>
</evidence>
<feature type="region of interest" description="Disordered" evidence="1">
    <location>
        <begin position="1"/>
        <end position="50"/>
    </location>
</feature>
<dbReference type="PANTHER" id="PTHR31904:SF1">
    <property type="entry name" value="BYPASS OF STOP CODON PROTEIN 5-RELATED"/>
    <property type="match status" value="1"/>
</dbReference>
<dbReference type="InterPro" id="IPR022794">
    <property type="entry name" value="Bul1_C"/>
</dbReference>
<dbReference type="EMBL" id="HE650822">
    <property type="protein sequence ID" value="CCF56685.1"/>
    <property type="molecule type" value="Genomic_DNA"/>
</dbReference>
<dbReference type="KEGG" id="kaf:KAFR_0B03890"/>
<feature type="domain" description="Bul1 N-terminal" evidence="2">
    <location>
        <begin position="81"/>
        <end position="512"/>
    </location>
</feature>
<dbReference type="AlphaFoldDB" id="H2AQN5"/>
<dbReference type="Pfam" id="PF04425">
    <property type="entry name" value="Bul1_N"/>
    <property type="match status" value="1"/>
</dbReference>
<evidence type="ECO:0000313" key="5">
    <source>
        <dbReference type="Proteomes" id="UP000005220"/>
    </source>
</evidence>
<organism evidence="4 5">
    <name type="scientific">Kazachstania africana (strain ATCC 22294 / BCRC 22015 / CBS 2517 / CECT 1963 / NBRC 1671 / NRRL Y-8276)</name>
    <name type="common">Yeast</name>
    <name type="synonym">Kluyveromyces africanus</name>
    <dbReference type="NCBI Taxonomy" id="1071382"/>
    <lineage>
        <taxon>Eukaryota</taxon>
        <taxon>Fungi</taxon>
        <taxon>Dikarya</taxon>
        <taxon>Ascomycota</taxon>
        <taxon>Saccharomycotina</taxon>
        <taxon>Saccharomycetes</taxon>
        <taxon>Saccharomycetales</taxon>
        <taxon>Saccharomycetaceae</taxon>
        <taxon>Kazachstania</taxon>
    </lineage>
</organism>
<name>H2AQN5_KAZAF</name>
<evidence type="ECO:0000259" key="3">
    <source>
        <dbReference type="Pfam" id="PF04426"/>
    </source>
</evidence>
<dbReference type="GeneID" id="13883145"/>
<dbReference type="InterPro" id="IPR007519">
    <property type="entry name" value="Bul1_N"/>
</dbReference>
<accession>H2AQN5</accession>
<feature type="domain" description="Bul1 C-terminal" evidence="3">
    <location>
        <begin position="642"/>
        <end position="917"/>
    </location>
</feature>
<dbReference type="HOGENOM" id="CLU_010320_0_0_1"/>
<dbReference type="eggNOG" id="ENOG502QSAC">
    <property type="taxonomic scope" value="Eukaryota"/>
</dbReference>
<sequence length="919" mass="104117">MVLNDNTRPSLRASLSDPKPKVRHALPSLSSNFRSSTTSKLPSMHFQEPQDGLSCDAIPHHHSSAGLISLERTIKSPGFDDNDENVVVDVLPSFEMYNTLHRHIPQGNVDPDRHDFPPNYVEVQNQGSSDLRNNESFVEENSTLSDTIINSNNNNTSSGNTTTESLTSVNGAALTALHPLRTQHMSIQNTRTIDEDSLQIQDDINDNDNIVIDKLYSLPKKATPIEISIHLTKHPSLPPHKPEEESILKEYTSGDVIHGYCTVENKSSEPIKFEMFYVTLEGYTSVVDKDKNKRTVKRFLRMVDISASWSYTNIDLGSGFKIVPGKVDFDGSVLGLSNRRILQPGVKYKKFFMFKLPYQLLDVTCKHEHFQHCLLPPSFGIDKYRNGGRYAGIKVNHVLGCGHLGSKGSPILVNDNVDENFSVNYTVDARIVGKDKVTHKLNIMKEQEFYIRVIPFGFHSKLIGERSSKAQLKDFKRIVEDRLEALRKIFERFKNNEPIKNSDIHGTDLSGTITDDIELDSTEILKRKLDQLHIHNRVTSNFSSDFPHNYYEKRNEVDEEIFETELNYKIKSKSLTHKNLLSGFLGGSSAVSNSRSNDQAHSKTSKFGLILLSGKSPENSLLYWSPSLLRKTNLYATKTKNAQENWLRLLQTCPENELQALTRLPLNLTCIQSNNSLEHEPPEIHSITTELICMTAKSDNSIPIKLDPELLMDSKKIASIKNRFGAYIQAIKDYSGKFHDNYEKFNKLYNKNTTRERELKFTDFISLQIYNDIESLADLNVSIKHLPDTFKKQMDTLKDEDSISVVRSNPISASGSALKTKTSGNALTSLSTAVSSSKTPVNSKFVQQIVHEWVKKEPLHYEREINVNLEFNQQLLDTLVPSFQSCLCARLYCIRVHIKFHHIGTTYIDIPVSVKNIKC</sequence>
<evidence type="ECO:0000313" key="4">
    <source>
        <dbReference type="EMBL" id="CCF56685.1"/>
    </source>
</evidence>
<dbReference type="Proteomes" id="UP000005220">
    <property type="component" value="Chromosome 2"/>
</dbReference>
<dbReference type="FunCoup" id="H2AQN5">
    <property type="interactions" value="427"/>
</dbReference>
<dbReference type="RefSeq" id="XP_003955820.1">
    <property type="nucleotide sequence ID" value="XM_003955771.1"/>
</dbReference>
<proteinExistence type="predicted"/>
<dbReference type="Pfam" id="PF04426">
    <property type="entry name" value="Bul1_C"/>
    <property type="match status" value="1"/>
</dbReference>
<dbReference type="InterPro" id="IPR039634">
    <property type="entry name" value="Bul1-like"/>
</dbReference>